<sequence>AFLVALVVACLTHYEKVVRNQYYGYPDEWFPSVSATTGDRYPARSIFQILIALTSGPRFAILALWYLHAVSKTRTPSMLAKVVLVVGLIRTVSCGVFVYITSTDDHDIHDIGMLVYIACTFPYMLGTIWYERRLAGTSVQQAVRWRQRICTAFIVSLAPLIYFFIQHKVHHVKGAYTKYAFVEWSLIFYDVAFDGCSSWCFRRLQLQVVDAGKAGEAALLGGTGTADSSYGQGKNIASYAAAAISCACSTLSNMENIYFFADTYLGFIFWSLLTAVPLAIWYFPLWHMGLSGDELFLFANVGAVVLAVPLARRLVNSHRGFVHLLTVLTLVAYKFPAPEHRLYLTAFGSFASCVAWFSSFSARTSDRNVYAWLLGLIASCVIKAMWRSNNPVWPIMHAENGGWNGSAAMAAGTTALSSSSRDASPTRKAGHAGTSSLDWLPSSFGFGSLLFALHTVFSDSTTPLRWSVDGYPSTGAQPVPWGALSIAAMCGGLLLAHRRLALTLLWFGAGVLSIIIFSATSGWFSFLGGLLFAVFLFSLAPNFALSLGTQPVGRSLAASLLTYNILMLAHVWTVAYEFVPGGPLLRERTGLVMAMMTAALAVGFAATRKYAHLRAYPSTVRHPQEQQAYDQRRQATRSIVRRTAIMLASLGAIVYLARIPLRAPQPHIPAEHRAFTAGIWTIHFGLDNDMWASEKRMHDAIDELGLDVIGLLESDLQRIITGNRDLTQSLAESLNMYADYGPAASKHTWGCTMLSKFPIVRSSHHLLPSPDGELACAIYATLDVHGSEVDVIVSHNGQEENLLDRRLQTTELARIIRTTSNPIVFLGYVVSKPFGEVYNILMGDGQLNDVDPTDWDRWCEYIGFRGVKRIGYARISHGGITDTEIQSAKFQLLDAPSNPAADRAAAIKHHTQNLAAGEGHRVPALQYPPQFRGTGVRGHRYHVFDEPRYF</sequence>
<evidence type="ECO:0000259" key="2">
    <source>
        <dbReference type="Pfam" id="PF10277"/>
    </source>
</evidence>
<dbReference type="InterPro" id="IPR053912">
    <property type="entry name" value="PGAP2IP_TM_1nd"/>
</dbReference>
<evidence type="ECO:0000259" key="3">
    <source>
        <dbReference type="Pfam" id="PF23021"/>
    </source>
</evidence>
<feature type="transmembrane region" description="Helical" evidence="1">
    <location>
        <begin position="79"/>
        <end position="99"/>
    </location>
</feature>
<feature type="domain" description="CWH43-like N-terminal" evidence="2">
    <location>
        <begin position="1"/>
        <end position="202"/>
    </location>
</feature>
<evidence type="ECO:0000259" key="5">
    <source>
        <dbReference type="Pfam" id="PF23226"/>
    </source>
</evidence>
<gene>
    <name evidence="6" type="ORF">THASP1DRAFT_7290</name>
</gene>
<dbReference type="Gene3D" id="3.60.10.10">
    <property type="entry name" value="Endonuclease/exonuclease/phosphatase"/>
    <property type="match status" value="1"/>
</dbReference>
<dbReference type="GO" id="GO:0016020">
    <property type="term" value="C:membrane"/>
    <property type="evidence" value="ECO:0007669"/>
    <property type="project" value="GOC"/>
</dbReference>
<organism evidence="6 7">
    <name type="scientific">Thamnocephalis sphaerospora</name>
    <dbReference type="NCBI Taxonomy" id="78915"/>
    <lineage>
        <taxon>Eukaryota</taxon>
        <taxon>Fungi</taxon>
        <taxon>Fungi incertae sedis</taxon>
        <taxon>Zoopagomycota</taxon>
        <taxon>Zoopagomycotina</taxon>
        <taxon>Zoopagomycetes</taxon>
        <taxon>Zoopagales</taxon>
        <taxon>Sigmoideomycetaceae</taxon>
        <taxon>Thamnocephalis</taxon>
    </lineage>
</organism>
<dbReference type="AlphaFoldDB" id="A0A4P9XTQ7"/>
<reference evidence="7" key="1">
    <citation type="journal article" date="2018" name="Nat. Microbiol.">
        <title>Leveraging single-cell genomics to expand the fungal tree of life.</title>
        <authorList>
            <person name="Ahrendt S.R."/>
            <person name="Quandt C.A."/>
            <person name="Ciobanu D."/>
            <person name="Clum A."/>
            <person name="Salamov A."/>
            <person name="Andreopoulos B."/>
            <person name="Cheng J.F."/>
            <person name="Woyke T."/>
            <person name="Pelin A."/>
            <person name="Henrissat B."/>
            <person name="Reynolds N.K."/>
            <person name="Benny G.L."/>
            <person name="Smith M.E."/>
            <person name="James T.Y."/>
            <person name="Grigoriev I.V."/>
        </authorList>
    </citation>
    <scope>NUCLEOTIDE SEQUENCE [LARGE SCALE GENOMIC DNA]</scope>
    <source>
        <strain evidence="7">RSA 1356</strain>
    </source>
</reference>
<dbReference type="InterPro" id="IPR051916">
    <property type="entry name" value="GPI-anchor_lipid_remodeler"/>
</dbReference>
<dbReference type="PANTHER" id="PTHR14859">
    <property type="entry name" value="CALCOFLUOR WHITE HYPERSENSITIVE PROTEIN PRECURSOR"/>
    <property type="match status" value="1"/>
</dbReference>
<keyword evidence="1" id="KW-0812">Transmembrane</keyword>
<accession>A0A4P9XTQ7</accession>
<evidence type="ECO:0000259" key="4">
    <source>
        <dbReference type="Pfam" id="PF23022"/>
    </source>
</evidence>
<dbReference type="Pfam" id="PF23022">
    <property type="entry name" value="6TM_1st_PGAP2IP"/>
    <property type="match status" value="1"/>
</dbReference>
<dbReference type="GO" id="GO:0031505">
    <property type="term" value="P:fungal-type cell wall organization"/>
    <property type="evidence" value="ECO:0007669"/>
    <property type="project" value="TreeGrafter"/>
</dbReference>
<dbReference type="InterPro" id="IPR019402">
    <property type="entry name" value="CWH43_N"/>
</dbReference>
<feature type="non-terminal residue" evidence="6">
    <location>
        <position position="950"/>
    </location>
</feature>
<feature type="transmembrane region" description="Helical" evidence="1">
    <location>
        <begin position="503"/>
        <end position="524"/>
    </location>
</feature>
<proteinExistence type="predicted"/>
<dbReference type="Pfam" id="PF10277">
    <property type="entry name" value="Frag1"/>
    <property type="match status" value="1"/>
</dbReference>
<dbReference type="STRING" id="78915.A0A4P9XTQ7"/>
<feature type="transmembrane region" description="Helical" evidence="1">
    <location>
        <begin position="318"/>
        <end position="335"/>
    </location>
</feature>
<dbReference type="EMBL" id="KZ992504">
    <property type="protein sequence ID" value="RKP09568.1"/>
    <property type="molecule type" value="Genomic_DNA"/>
</dbReference>
<feature type="transmembrane region" description="Helical" evidence="1">
    <location>
        <begin position="591"/>
        <end position="611"/>
    </location>
</feature>
<feature type="transmembrane region" description="Helical" evidence="1">
    <location>
        <begin position="560"/>
        <end position="579"/>
    </location>
</feature>
<dbReference type="Proteomes" id="UP000271241">
    <property type="component" value="Unassembled WGS sequence"/>
</dbReference>
<feature type="transmembrane region" description="Helical" evidence="1">
    <location>
        <begin position="639"/>
        <end position="657"/>
    </location>
</feature>
<dbReference type="InterPro" id="IPR036691">
    <property type="entry name" value="Endo/exonu/phosph_ase_sf"/>
</dbReference>
<feature type="transmembrane region" description="Helical" evidence="1">
    <location>
        <begin position="46"/>
        <end position="67"/>
    </location>
</feature>
<feature type="transmembrane region" description="Helical" evidence="1">
    <location>
        <begin position="111"/>
        <end position="129"/>
    </location>
</feature>
<feature type="domain" description="PGAP2IP second transmembrane" evidence="3">
    <location>
        <begin position="438"/>
        <end position="609"/>
    </location>
</feature>
<evidence type="ECO:0000256" key="1">
    <source>
        <dbReference type="SAM" id="Phobius"/>
    </source>
</evidence>
<dbReference type="Pfam" id="PF23226">
    <property type="entry name" value="Exo_endo_phos_PGAP2IP"/>
    <property type="match status" value="1"/>
</dbReference>
<dbReference type="InterPro" id="IPR053911">
    <property type="entry name" value="PGAP2IP_TM_2nd"/>
</dbReference>
<dbReference type="GO" id="GO:0006506">
    <property type="term" value="P:GPI anchor biosynthetic process"/>
    <property type="evidence" value="ECO:0007669"/>
    <property type="project" value="TreeGrafter"/>
</dbReference>
<feature type="transmembrane region" description="Helical" evidence="1">
    <location>
        <begin position="530"/>
        <end position="548"/>
    </location>
</feature>
<feature type="non-terminal residue" evidence="6">
    <location>
        <position position="1"/>
    </location>
</feature>
<feature type="domain" description="PGAP2IP C-terminal nuclease-like" evidence="5">
    <location>
        <begin position="673"/>
        <end position="897"/>
    </location>
</feature>
<feature type="transmembrane region" description="Helical" evidence="1">
    <location>
        <begin position="437"/>
        <end position="458"/>
    </location>
</feature>
<dbReference type="GO" id="GO:0005783">
    <property type="term" value="C:endoplasmic reticulum"/>
    <property type="evidence" value="ECO:0007669"/>
    <property type="project" value="TreeGrafter"/>
</dbReference>
<dbReference type="PANTHER" id="PTHR14859:SF1">
    <property type="entry name" value="PGAP2-INTERACTING PROTEIN"/>
    <property type="match status" value="1"/>
</dbReference>
<feature type="domain" description="PGAP2IP first transmembrane" evidence="4">
    <location>
        <begin position="267"/>
        <end position="411"/>
    </location>
</feature>
<dbReference type="SUPFAM" id="SSF56219">
    <property type="entry name" value="DNase I-like"/>
    <property type="match status" value="1"/>
</dbReference>
<keyword evidence="1" id="KW-1133">Transmembrane helix</keyword>
<evidence type="ECO:0000313" key="6">
    <source>
        <dbReference type="EMBL" id="RKP09568.1"/>
    </source>
</evidence>
<protein>
    <submittedName>
        <fullName evidence="6">Frag1/DRAM/Sfk1 family-domain-containing protein</fullName>
    </submittedName>
</protein>
<name>A0A4P9XTQ7_9FUNG</name>
<dbReference type="OrthoDB" id="68581at2759"/>
<feature type="transmembrane region" description="Helical" evidence="1">
    <location>
        <begin position="264"/>
        <end position="283"/>
    </location>
</feature>
<evidence type="ECO:0000313" key="7">
    <source>
        <dbReference type="Proteomes" id="UP000271241"/>
    </source>
</evidence>
<feature type="transmembrane region" description="Helical" evidence="1">
    <location>
        <begin position="342"/>
        <end position="363"/>
    </location>
</feature>
<keyword evidence="7" id="KW-1185">Reference proteome</keyword>
<dbReference type="Pfam" id="PF23021">
    <property type="entry name" value="6TM_2nd_PGAP2IP"/>
    <property type="match status" value="1"/>
</dbReference>
<keyword evidence="1" id="KW-0472">Membrane</keyword>
<dbReference type="InterPro" id="IPR057315">
    <property type="entry name" value="Exo_endo_phos_PGAP2IP_C"/>
</dbReference>
<feature type="transmembrane region" description="Helical" evidence="1">
    <location>
        <begin position="295"/>
        <end position="312"/>
    </location>
</feature>
<feature type="transmembrane region" description="Helical" evidence="1">
    <location>
        <begin position="149"/>
        <end position="165"/>
    </location>
</feature>
<feature type="transmembrane region" description="Helical" evidence="1">
    <location>
        <begin position="478"/>
        <end position="496"/>
    </location>
</feature>